<dbReference type="Proteomes" id="UP001217485">
    <property type="component" value="Unassembled WGS sequence"/>
</dbReference>
<keyword evidence="3" id="KW-0413">Isomerase</keyword>
<dbReference type="InterPro" id="IPR016088">
    <property type="entry name" value="Chalcone_isomerase_3-sand"/>
</dbReference>
<dbReference type="Pfam" id="PF16036">
    <property type="entry name" value="Chalcone_3"/>
    <property type="match status" value="1"/>
</dbReference>
<evidence type="ECO:0000259" key="2">
    <source>
        <dbReference type="Pfam" id="PF16036"/>
    </source>
</evidence>
<dbReference type="Gene3D" id="3.50.70.10">
    <property type="match status" value="1"/>
</dbReference>
<dbReference type="InterPro" id="IPR036298">
    <property type="entry name" value="Chalcone_isomerase_sf"/>
</dbReference>
<comment type="caution">
    <text evidence="3">The sequence shown here is derived from an EMBL/GenBank/DDBJ whole genome shotgun (WGS) entry which is preliminary data.</text>
</comment>
<dbReference type="SUPFAM" id="SSF54626">
    <property type="entry name" value="Chalcone isomerase"/>
    <property type="match status" value="1"/>
</dbReference>
<protein>
    <submittedName>
        <fullName evidence="3">Chalcone isomerase family protein</fullName>
    </submittedName>
</protein>
<proteinExistence type="predicted"/>
<feature type="signal peptide" evidence="1">
    <location>
        <begin position="1"/>
        <end position="24"/>
    </location>
</feature>
<name>A0ABT5CKF9_9BACT</name>
<organism evidence="3 4">
    <name type="scientific">Sorangium atrum</name>
    <dbReference type="NCBI Taxonomy" id="2995308"/>
    <lineage>
        <taxon>Bacteria</taxon>
        <taxon>Pseudomonadati</taxon>
        <taxon>Myxococcota</taxon>
        <taxon>Polyangia</taxon>
        <taxon>Polyangiales</taxon>
        <taxon>Polyangiaceae</taxon>
        <taxon>Sorangium</taxon>
    </lineage>
</organism>
<keyword evidence="4" id="KW-1185">Reference proteome</keyword>
<evidence type="ECO:0000313" key="4">
    <source>
        <dbReference type="Proteomes" id="UP001217485"/>
    </source>
</evidence>
<dbReference type="GO" id="GO:0016853">
    <property type="term" value="F:isomerase activity"/>
    <property type="evidence" value="ECO:0007669"/>
    <property type="project" value="UniProtKB-KW"/>
</dbReference>
<gene>
    <name evidence="3" type="ORF">POL72_48120</name>
</gene>
<accession>A0ABT5CKF9</accession>
<evidence type="ECO:0000256" key="1">
    <source>
        <dbReference type="SAM" id="SignalP"/>
    </source>
</evidence>
<dbReference type="InterPro" id="IPR016087">
    <property type="entry name" value="Chalcone_isomerase"/>
</dbReference>
<keyword evidence="1" id="KW-0732">Signal</keyword>
<evidence type="ECO:0000313" key="3">
    <source>
        <dbReference type="EMBL" id="MDC0685567.1"/>
    </source>
</evidence>
<feature type="domain" description="Chalcone isomerase" evidence="2">
    <location>
        <begin position="20"/>
        <end position="166"/>
    </location>
</feature>
<reference evidence="3 4" key="1">
    <citation type="submission" date="2023-01" db="EMBL/GenBank/DDBJ databases">
        <title>Minimal conservation of predation-associated metabolite biosynthetic gene clusters underscores biosynthetic potential of Myxococcota including descriptions for ten novel species: Archangium lansinium sp. nov., Myxococcus landrumus sp. nov., Nannocystis bai.</title>
        <authorList>
            <person name="Ahearne A."/>
            <person name="Stevens C."/>
            <person name="Dowd S."/>
        </authorList>
    </citation>
    <scope>NUCLEOTIDE SEQUENCE [LARGE SCALE GENOMIC DNA]</scope>
    <source>
        <strain evidence="3 4">WIWO2</strain>
    </source>
</reference>
<feature type="chain" id="PRO_5045411505" evidence="1">
    <location>
        <begin position="25"/>
        <end position="181"/>
    </location>
</feature>
<sequence>MKLIPKKLMVLVVALAALFTFAAAAPVRADDWALTGTGVRVKTIAFIDIDVYEISHFMKQTPASRSKQAVIDADVPKKFVWKMLRDVDKEKIHDALTGAFAMNGYKDQAKIKAFVGAFQGELKEGARITIQYDPEKKTTTVAVGGSSASVAGVDFMKAVWSIWLGKIDQPNLGDQLIGRLK</sequence>
<dbReference type="EMBL" id="JAQNDK010000007">
    <property type="protein sequence ID" value="MDC0685567.1"/>
    <property type="molecule type" value="Genomic_DNA"/>
</dbReference>
<dbReference type="RefSeq" id="WP_272103947.1">
    <property type="nucleotide sequence ID" value="NZ_JAQNDK010000007.1"/>
</dbReference>